<feature type="non-terminal residue" evidence="2">
    <location>
        <position position="56"/>
    </location>
</feature>
<evidence type="ECO:0000256" key="1">
    <source>
        <dbReference type="SAM" id="SignalP"/>
    </source>
</evidence>
<feature type="chain" id="PRO_5029492302" evidence="1">
    <location>
        <begin position="28"/>
        <end position="56"/>
    </location>
</feature>
<reference evidence="2 3" key="1">
    <citation type="journal article" date="2019" name="Genome Biol. Evol.">
        <title>Insights into the evolution of the New World diploid cottons (Gossypium, subgenus Houzingenia) based on genome sequencing.</title>
        <authorList>
            <person name="Grover C.E."/>
            <person name="Arick M.A. 2nd"/>
            <person name="Thrash A."/>
            <person name="Conover J.L."/>
            <person name="Sanders W.S."/>
            <person name="Peterson D.G."/>
            <person name="Frelichowski J.E."/>
            <person name="Scheffler J.A."/>
            <person name="Scheffler B.E."/>
            <person name="Wendel J.F."/>
        </authorList>
    </citation>
    <scope>NUCLEOTIDE SEQUENCE [LARGE SCALE GENOMIC DNA]</scope>
    <source>
        <strain evidence="2">5</strain>
        <tissue evidence="2">Leaf</tissue>
    </source>
</reference>
<dbReference type="AlphaFoldDB" id="A0A7J9BRD7"/>
<dbReference type="EMBL" id="JABEZY010000005">
    <property type="protein sequence ID" value="MBA0738736.1"/>
    <property type="molecule type" value="Genomic_DNA"/>
</dbReference>
<gene>
    <name evidence="2" type="ORF">Gogos_012062</name>
</gene>
<comment type="caution">
    <text evidence="2">The sequence shown here is derived from an EMBL/GenBank/DDBJ whole genome shotgun (WGS) entry which is preliminary data.</text>
</comment>
<organism evidence="2 3">
    <name type="scientific">Gossypium gossypioides</name>
    <name type="common">Mexican cotton</name>
    <name type="synonym">Selera gossypioides</name>
    <dbReference type="NCBI Taxonomy" id="34282"/>
    <lineage>
        <taxon>Eukaryota</taxon>
        <taxon>Viridiplantae</taxon>
        <taxon>Streptophyta</taxon>
        <taxon>Embryophyta</taxon>
        <taxon>Tracheophyta</taxon>
        <taxon>Spermatophyta</taxon>
        <taxon>Magnoliopsida</taxon>
        <taxon>eudicotyledons</taxon>
        <taxon>Gunneridae</taxon>
        <taxon>Pentapetalae</taxon>
        <taxon>rosids</taxon>
        <taxon>malvids</taxon>
        <taxon>Malvales</taxon>
        <taxon>Malvaceae</taxon>
        <taxon>Malvoideae</taxon>
        <taxon>Gossypium</taxon>
    </lineage>
</organism>
<name>A0A7J9BRD7_GOSGO</name>
<proteinExistence type="predicted"/>
<accession>A0A7J9BRD7</accession>
<feature type="signal peptide" evidence="1">
    <location>
        <begin position="1"/>
        <end position="27"/>
    </location>
</feature>
<keyword evidence="3" id="KW-1185">Reference proteome</keyword>
<protein>
    <submittedName>
        <fullName evidence="2">Uncharacterized protein</fullName>
    </submittedName>
</protein>
<evidence type="ECO:0000313" key="3">
    <source>
        <dbReference type="Proteomes" id="UP000593579"/>
    </source>
</evidence>
<keyword evidence="1" id="KW-0732">Signal</keyword>
<evidence type="ECO:0000313" key="2">
    <source>
        <dbReference type="EMBL" id="MBA0738736.1"/>
    </source>
</evidence>
<sequence>MNPKDLKWSMEMMFMWLTLLWKCTSRAWDLIAIPWPHSIVAILWKQKDITVMSLLD</sequence>
<dbReference type="Proteomes" id="UP000593579">
    <property type="component" value="Unassembled WGS sequence"/>
</dbReference>